<evidence type="ECO:0000256" key="6">
    <source>
        <dbReference type="ARBA" id="ARBA00023225"/>
    </source>
</evidence>
<name>A0ABW3PSL7_9BACL</name>
<evidence type="ECO:0000256" key="7">
    <source>
        <dbReference type="SAM" id="Coils"/>
    </source>
</evidence>
<dbReference type="InterPro" id="IPR018035">
    <property type="entry name" value="Flagellar_FliH/T3SS_HrpE"/>
</dbReference>
<protein>
    <submittedName>
        <fullName evidence="9">FliH/SctL family protein</fullName>
    </submittedName>
</protein>
<proteinExistence type="inferred from homology"/>
<dbReference type="EMBL" id="JBHTKX010000001">
    <property type="protein sequence ID" value="MFD1128572.1"/>
    <property type="molecule type" value="Genomic_DNA"/>
</dbReference>
<comment type="similarity">
    <text evidence="2">Belongs to the FliH family.</text>
</comment>
<dbReference type="Proteomes" id="UP001597169">
    <property type="component" value="Unassembled WGS sequence"/>
</dbReference>
<gene>
    <name evidence="9" type="ORF">ACFQ3J_10335</name>
</gene>
<evidence type="ECO:0000256" key="2">
    <source>
        <dbReference type="ARBA" id="ARBA00006602"/>
    </source>
</evidence>
<keyword evidence="5" id="KW-0653">Protein transport</keyword>
<evidence type="ECO:0000259" key="8">
    <source>
        <dbReference type="Pfam" id="PF02108"/>
    </source>
</evidence>
<dbReference type="Pfam" id="PF02108">
    <property type="entry name" value="FliH"/>
    <property type="match status" value="1"/>
</dbReference>
<feature type="coiled-coil region" evidence="7">
    <location>
        <begin position="59"/>
        <end position="86"/>
    </location>
</feature>
<evidence type="ECO:0000313" key="10">
    <source>
        <dbReference type="Proteomes" id="UP001597169"/>
    </source>
</evidence>
<dbReference type="RefSeq" id="WP_251583209.1">
    <property type="nucleotide sequence ID" value="NZ_JBHTKX010000001.1"/>
</dbReference>
<keyword evidence="7" id="KW-0175">Coiled coil</keyword>
<dbReference type="PANTHER" id="PTHR34982:SF1">
    <property type="entry name" value="FLAGELLAR ASSEMBLY PROTEIN FLIH"/>
    <property type="match status" value="1"/>
</dbReference>
<keyword evidence="3" id="KW-0813">Transport</keyword>
<organism evidence="9 10">
    <name type="scientific">Paenibacillus provencensis</name>
    <dbReference type="NCBI Taxonomy" id="441151"/>
    <lineage>
        <taxon>Bacteria</taxon>
        <taxon>Bacillati</taxon>
        <taxon>Bacillota</taxon>
        <taxon>Bacilli</taxon>
        <taxon>Bacillales</taxon>
        <taxon>Paenibacillaceae</taxon>
        <taxon>Paenibacillus</taxon>
    </lineage>
</organism>
<evidence type="ECO:0000256" key="4">
    <source>
        <dbReference type="ARBA" id="ARBA00022795"/>
    </source>
</evidence>
<keyword evidence="6" id="KW-1006">Bacterial flagellum protein export</keyword>
<accession>A0ABW3PSL7</accession>
<evidence type="ECO:0000313" key="9">
    <source>
        <dbReference type="EMBL" id="MFD1128572.1"/>
    </source>
</evidence>
<evidence type="ECO:0000256" key="3">
    <source>
        <dbReference type="ARBA" id="ARBA00022448"/>
    </source>
</evidence>
<reference evidence="10" key="1">
    <citation type="journal article" date="2019" name="Int. J. Syst. Evol. Microbiol.">
        <title>The Global Catalogue of Microorganisms (GCM) 10K type strain sequencing project: providing services to taxonomists for standard genome sequencing and annotation.</title>
        <authorList>
            <consortium name="The Broad Institute Genomics Platform"/>
            <consortium name="The Broad Institute Genome Sequencing Center for Infectious Disease"/>
            <person name="Wu L."/>
            <person name="Ma J."/>
        </authorList>
    </citation>
    <scope>NUCLEOTIDE SEQUENCE [LARGE SCALE GENOMIC DNA]</scope>
    <source>
        <strain evidence="10">CCUG 53519</strain>
    </source>
</reference>
<evidence type="ECO:0000256" key="1">
    <source>
        <dbReference type="ARBA" id="ARBA00003041"/>
    </source>
</evidence>
<feature type="domain" description="Flagellar assembly protein FliH/Type III secretion system HrpE" evidence="8">
    <location>
        <begin position="138"/>
        <end position="263"/>
    </location>
</feature>
<dbReference type="InterPro" id="IPR051472">
    <property type="entry name" value="T3SS_Stator/FliH"/>
</dbReference>
<evidence type="ECO:0000256" key="5">
    <source>
        <dbReference type="ARBA" id="ARBA00022927"/>
    </source>
</evidence>
<sequence>MSNLIKSFQYVPVDTHKQLRPVHEYGDKPQEEQITDNLDITSHIGQQPGVDEETQRLKEEMLQNAKEFAERQIREAAEEAEHILQESRSQIEAWWEEKRLQDEHLVEALRSEGFKQGYDEGCDKAKKELQEQVEMKMLEAQAVLNEAYQAKEQIIQEAEPFLVELSSAIAEKIIDRQLAEDTDLMLDLIKKNLSRKREQGVITLCVAPSQYSFVQATREELSFAIDSQAELKILPDASVKDRGCVIRSAYGSVDARIDTQLTEIKKELIRVALDQEERGQYEGA</sequence>
<keyword evidence="10" id="KW-1185">Reference proteome</keyword>
<dbReference type="PANTHER" id="PTHR34982">
    <property type="entry name" value="YOP PROTEINS TRANSLOCATION PROTEIN L"/>
    <property type="match status" value="1"/>
</dbReference>
<keyword evidence="4" id="KW-1005">Bacterial flagellum biogenesis</keyword>
<comment type="caution">
    <text evidence="9">The sequence shown here is derived from an EMBL/GenBank/DDBJ whole genome shotgun (WGS) entry which is preliminary data.</text>
</comment>
<comment type="function">
    <text evidence="1">Needed for flagellar regrowth and assembly.</text>
</comment>